<evidence type="ECO:0000313" key="3">
    <source>
        <dbReference type="RefSeq" id="XP_052743038.1"/>
    </source>
</evidence>
<reference evidence="3 4" key="1">
    <citation type="submission" date="2025-05" db="UniProtKB">
        <authorList>
            <consortium name="RefSeq"/>
        </authorList>
    </citation>
    <scope>IDENTIFICATION</scope>
</reference>
<organism evidence="2 3">
    <name type="scientific">Bicyclus anynana</name>
    <name type="common">Squinting bush brown butterfly</name>
    <dbReference type="NCBI Taxonomy" id="110368"/>
    <lineage>
        <taxon>Eukaryota</taxon>
        <taxon>Metazoa</taxon>
        <taxon>Ecdysozoa</taxon>
        <taxon>Arthropoda</taxon>
        <taxon>Hexapoda</taxon>
        <taxon>Insecta</taxon>
        <taxon>Pterygota</taxon>
        <taxon>Neoptera</taxon>
        <taxon>Endopterygota</taxon>
        <taxon>Lepidoptera</taxon>
        <taxon>Glossata</taxon>
        <taxon>Ditrysia</taxon>
        <taxon>Papilionoidea</taxon>
        <taxon>Nymphalidae</taxon>
        <taxon>Satyrinae</taxon>
        <taxon>Satyrini</taxon>
        <taxon>Mycalesina</taxon>
        <taxon>Bicyclus</taxon>
    </lineage>
</organism>
<dbReference type="GeneID" id="112055662"/>
<dbReference type="RefSeq" id="XP_052743039.1">
    <property type="nucleotide sequence ID" value="XM_052887079.1"/>
</dbReference>
<dbReference type="Proteomes" id="UP001652582">
    <property type="component" value="Chromosome 18"/>
</dbReference>
<feature type="compositionally biased region" description="Low complexity" evidence="1">
    <location>
        <begin position="148"/>
        <end position="160"/>
    </location>
</feature>
<feature type="region of interest" description="Disordered" evidence="1">
    <location>
        <begin position="148"/>
        <end position="185"/>
    </location>
</feature>
<sequence length="334" mass="36823">MSASSLSAPQRIDIIDLDRYLRSAVRPPDARRARSRERPAVDVDSQRLVVDAGGGGGARGKRYWHDSGVSDSSGGGQRRAHRCGAPARRSSCRVLRLQRCACRRAGGRRRRRGGSTQELRAACERALRQQRQQIARVTQLCRSLAAERAPPAARSVSRRSFGQNVSPRPRRRRSGSSGSDAARSADRRTESCATCDIIACKLEELSRTYAARRSAPDAASRPAPAARCAVTRVHELDIRPQSARRVPASVARRDIRGPFGAGRTDTWQQRLCDACGYISARRLQRWPGKSPADARRVARRVAVRAVPRRVARAAAVRRAAAARWLLMNKLICVN</sequence>
<feature type="region of interest" description="Disordered" evidence="1">
    <location>
        <begin position="50"/>
        <end position="82"/>
    </location>
</feature>
<protein>
    <submittedName>
        <fullName evidence="3 4">Uncharacterized protein LOC112055662 isoform X1</fullName>
    </submittedName>
</protein>
<evidence type="ECO:0000313" key="4">
    <source>
        <dbReference type="RefSeq" id="XP_052743039.1"/>
    </source>
</evidence>
<accession>A0ABM3LVD4</accession>
<dbReference type="RefSeq" id="XP_052743038.1">
    <property type="nucleotide sequence ID" value="XM_052887078.1"/>
</dbReference>
<gene>
    <name evidence="3 4" type="primary">LOC112055662</name>
</gene>
<evidence type="ECO:0000256" key="1">
    <source>
        <dbReference type="SAM" id="MobiDB-lite"/>
    </source>
</evidence>
<proteinExistence type="predicted"/>
<keyword evidence="2" id="KW-1185">Reference proteome</keyword>
<name>A0ABM3LVD4_BICAN</name>
<evidence type="ECO:0000313" key="2">
    <source>
        <dbReference type="Proteomes" id="UP001652582"/>
    </source>
</evidence>